<evidence type="ECO:0000313" key="5">
    <source>
        <dbReference type="Proteomes" id="UP000540079"/>
    </source>
</evidence>
<feature type="domain" description="HTH cro/C1-type" evidence="1">
    <location>
        <begin position="8"/>
        <end position="54"/>
    </location>
</feature>
<evidence type="ECO:0000259" key="1">
    <source>
        <dbReference type="PROSITE" id="PS50943"/>
    </source>
</evidence>
<proteinExistence type="predicted"/>
<evidence type="ECO:0000313" key="2">
    <source>
        <dbReference type="EMBL" id="AWW87141.1"/>
    </source>
</evidence>
<dbReference type="InterPro" id="IPR001387">
    <property type="entry name" value="Cro/C1-type_HTH"/>
</dbReference>
<dbReference type="Pfam" id="PF01381">
    <property type="entry name" value="HTH_3"/>
    <property type="match status" value="1"/>
</dbReference>
<organism evidence="2">
    <name type="scientific">Pasteurella multocida</name>
    <dbReference type="NCBI Taxonomy" id="747"/>
    <lineage>
        <taxon>Bacteria</taxon>
        <taxon>Pseudomonadati</taxon>
        <taxon>Pseudomonadota</taxon>
        <taxon>Gammaproteobacteria</taxon>
        <taxon>Pasteurellales</taxon>
        <taxon>Pasteurellaceae</taxon>
        <taxon>Pasteurella</taxon>
    </lineage>
</organism>
<sequence>MTTVGERLKNEREKLKLTQEQLGAIGGVKRLAQANYESGKRIPDARYLAEIAKVGMDIMYVLFGERANTAINDEELLLLHKFRNADPAVRKFMLGEGVAKSTMRIKGDRNKQNKRTNEQCSMEIEGNNNIQIANKK</sequence>
<dbReference type="PROSITE" id="PS50943">
    <property type="entry name" value="HTH_CROC1"/>
    <property type="match status" value="1"/>
</dbReference>
<accession>A0A2Z4K4F7</accession>
<dbReference type="EMBL" id="PPVL01000001">
    <property type="protein sequence ID" value="NNI77963.1"/>
    <property type="molecule type" value="Genomic_DNA"/>
</dbReference>
<dbReference type="SUPFAM" id="SSF47413">
    <property type="entry name" value="lambda repressor-like DNA-binding domains"/>
    <property type="match status" value="1"/>
</dbReference>
<dbReference type="SMART" id="SM00530">
    <property type="entry name" value="HTH_XRE"/>
    <property type="match status" value="1"/>
</dbReference>
<dbReference type="AlphaFoldDB" id="A0A2Z4K4F7"/>
<evidence type="ECO:0000313" key="4">
    <source>
        <dbReference type="EMBL" id="NNI77963.1"/>
    </source>
</evidence>
<dbReference type="Proteomes" id="UP000540079">
    <property type="component" value="Unassembled WGS sequence"/>
</dbReference>
<gene>
    <name evidence="4" type="ORF">C2800_00720</name>
</gene>
<dbReference type="RefSeq" id="WP_005755617.1">
    <property type="nucleotide sequence ID" value="NZ_CP008918.1"/>
</dbReference>
<dbReference type="InterPro" id="IPR010982">
    <property type="entry name" value="Lambda_DNA-bd_dom_sf"/>
</dbReference>
<protein>
    <submittedName>
        <fullName evidence="2 4">Transcriptional regulator</fullName>
    </submittedName>
</protein>
<evidence type="ECO:0000313" key="3">
    <source>
        <dbReference type="EMBL" id="AWW87189.1"/>
    </source>
</evidence>
<name>A0A2Z4K4F7_PASMD</name>
<reference evidence="2" key="1">
    <citation type="submission" date="2017-09" db="EMBL/GenBank/DDBJ databases">
        <title>Pathogenic variability among Pasteurella multocida A isolates from Brazilian pig farms.</title>
        <authorList>
            <person name="Oliveira J.X."/>
            <person name="Mores M.A.Z."/>
            <person name="Rebellato R."/>
            <person name="Kich J.D."/>
            <person name="Cantao M.E."/>
            <person name="Klein C.S."/>
            <person name="Guedes R.M."/>
            <person name="Coldebella A."/>
            <person name="Barcellos D.E.S.N."/>
            <person name="Mores N."/>
        </authorList>
    </citation>
    <scope>NUCLEOTIDE SEQUENCE</scope>
    <source>
        <strain evidence="2">BRMSA 1199</strain>
        <strain evidence="3">BRMSA 1201</strain>
    </source>
</reference>
<dbReference type="EMBL" id="MG023085">
    <property type="protein sequence ID" value="AWW87141.1"/>
    <property type="molecule type" value="Genomic_DNA"/>
</dbReference>
<dbReference type="CDD" id="cd00093">
    <property type="entry name" value="HTH_XRE"/>
    <property type="match status" value="1"/>
</dbReference>
<dbReference type="GO" id="GO:0003677">
    <property type="term" value="F:DNA binding"/>
    <property type="evidence" value="ECO:0007669"/>
    <property type="project" value="InterPro"/>
</dbReference>
<reference evidence="4 5" key="2">
    <citation type="journal article" date="2018" name="Front. Microbiol.">
        <title>Genetic and Phylogenetic Characteristics of Pasteurella multocida Isolates From Different Host Species.</title>
        <authorList>
            <person name="Peng Z."/>
            <person name="Liang W."/>
            <person name="Wang F."/>
            <person name="Xu Z."/>
            <person name="Xie Z."/>
            <person name="Lian Z."/>
            <person name="Hua L."/>
            <person name="Zhou R."/>
            <person name="Chen H."/>
            <person name="Wu B."/>
        </authorList>
    </citation>
    <scope>NUCLEOTIDE SEQUENCE [LARGE SCALE GENOMIC DNA]</scope>
    <source>
        <strain evidence="4 5">HNA06</strain>
    </source>
</reference>
<dbReference type="KEGG" id="pmul:DR93_1402"/>
<dbReference type="EMBL" id="MG023086">
    <property type="protein sequence ID" value="AWW87189.1"/>
    <property type="molecule type" value="Genomic_DNA"/>
</dbReference>
<dbReference type="Gene3D" id="1.10.260.40">
    <property type="entry name" value="lambda repressor-like DNA-binding domains"/>
    <property type="match status" value="1"/>
</dbReference>